<dbReference type="OrthoDB" id="1907273at2759"/>
<accession>A0A2G9FX47</accession>
<gene>
    <name evidence="2" type="ORF">CDL12_29897</name>
</gene>
<evidence type="ECO:0000313" key="2">
    <source>
        <dbReference type="EMBL" id="PIM97632.1"/>
    </source>
</evidence>
<dbReference type="PANTHER" id="PTHR33736">
    <property type="entry name" value="F-BOX PROTEIN-RELATED"/>
    <property type="match status" value="1"/>
</dbReference>
<feature type="domain" description="F-box" evidence="1">
    <location>
        <begin position="14"/>
        <end position="53"/>
    </location>
</feature>
<evidence type="ECO:0000313" key="3">
    <source>
        <dbReference type="Proteomes" id="UP000231279"/>
    </source>
</evidence>
<proteinExistence type="predicted"/>
<dbReference type="AlphaFoldDB" id="A0A2G9FX47"/>
<organism evidence="2 3">
    <name type="scientific">Handroanthus impetiginosus</name>
    <dbReference type="NCBI Taxonomy" id="429701"/>
    <lineage>
        <taxon>Eukaryota</taxon>
        <taxon>Viridiplantae</taxon>
        <taxon>Streptophyta</taxon>
        <taxon>Embryophyta</taxon>
        <taxon>Tracheophyta</taxon>
        <taxon>Spermatophyta</taxon>
        <taxon>Magnoliopsida</taxon>
        <taxon>eudicotyledons</taxon>
        <taxon>Gunneridae</taxon>
        <taxon>Pentapetalae</taxon>
        <taxon>asterids</taxon>
        <taxon>lamiids</taxon>
        <taxon>Lamiales</taxon>
        <taxon>Bignoniaceae</taxon>
        <taxon>Crescentiina</taxon>
        <taxon>Tabebuia alliance</taxon>
        <taxon>Handroanthus</taxon>
    </lineage>
</organism>
<dbReference type="Proteomes" id="UP000231279">
    <property type="component" value="Unassembled WGS sequence"/>
</dbReference>
<dbReference type="EMBL" id="NKXS01009357">
    <property type="protein sequence ID" value="PIM97632.1"/>
    <property type="molecule type" value="Genomic_DNA"/>
</dbReference>
<sequence>MELASNHFQSLNRDLVVNIMTRLHGRTLAAVASTCIDLRDAAEDERLWRKLCHDMWPSTSMRLLPMHKPEGFKRLYISAFPLILYQPTTKVPEDIPTCTTPDSPSDFISFIDIYYKNLCIFSQVVDGLTESTSKTCNDNFKQFFCFPFKLDWLGQRHSTLPSSVSLGHEDQDNLCNKIVGNIRLSWILYDKTKSRAVNISSWKPRSIDRSNPSEQSFIICFGSAITSDHTLAECVITAKCEVMIRQECVIRWKGITLVIKDVNGSHLNGEQSMIVVKQALFCSRSVNHDMVELGYKEFCKKKVELKLRDEEDETLANMLSATIAIASLLGICYACATLL</sequence>
<reference evidence="3" key="1">
    <citation type="journal article" date="2018" name="Gigascience">
        <title>Genome assembly of the Pink Ipe (Handroanthus impetiginosus, Bignoniaceae), a highly valued, ecologically keystone Neotropical timber forest tree.</title>
        <authorList>
            <person name="Silva-Junior O.B."/>
            <person name="Grattapaglia D."/>
            <person name="Novaes E."/>
            <person name="Collevatti R.G."/>
        </authorList>
    </citation>
    <scope>NUCLEOTIDE SEQUENCE [LARGE SCALE GENOMIC DNA]</scope>
    <source>
        <strain evidence="3">cv. UFG-1</strain>
    </source>
</reference>
<dbReference type="Pfam" id="PF12937">
    <property type="entry name" value="F-box-like"/>
    <property type="match status" value="1"/>
</dbReference>
<dbReference type="InterPro" id="IPR001810">
    <property type="entry name" value="F-box_dom"/>
</dbReference>
<dbReference type="InterPro" id="IPR045283">
    <property type="entry name" value="AT3G44326-like"/>
</dbReference>
<dbReference type="PANTHER" id="PTHR33736:SF15">
    <property type="entry name" value="F-BOX DOMAIN-CONTAINING PROTEIN"/>
    <property type="match status" value="1"/>
</dbReference>
<dbReference type="Gene3D" id="1.20.1280.50">
    <property type="match status" value="1"/>
</dbReference>
<keyword evidence="3" id="KW-1185">Reference proteome</keyword>
<dbReference type="STRING" id="429701.A0A2G9FX47"/>
<protein>
    <recommendedName>
        <fullName evidence="1">F-box domain-containing protein</fullName>
    </recommendedName>
</protein>
<dbReference type="InterPro" id="IPR036047">
    <property type="entry name" value="F-box-like_dom_sf"/>
</dbReference>
<comment type="caution">
    <text evidence="2">The sequence shown here is derived from an EMBL/GenBank/DDBJ whole genome shotgun (WGS) entry which is preliminary data.</text>
</comment>
<name>A0A2G9FX47_9LAMI</name>
<dbReference type="SUPFAM" id="SSF81383">
    <property type="entry name" value="F-box domain"/>
    <property type="match status" value="1"/>
</dbReference>
<evidence type="ECO:0000259" key="1">
    <source>
        <dbReference type="Pfam" id="PF12937"/>
    </source>
</evidence>